<reference evidence="5 6" key="1">
    <citation type="submission" date="2019-05" db="EMBL/GenBank/DDBJ databases">
        <authorList>
            <person name="Zhang J.-Y."/>
            <person name="Feg X."/>
            <person name="Du Z.-J."/>
        </authorList>
    </citation>
    <scope>NUCLEOTIDE SEQUENCE [LARGE SCALE GENOMIC DNA]</scope>
    <source>
        <strain evidence="5 6">RZ26</strain>
    </source>
</reference>
<keyword evidence="3" id="KW-1133">Transmembrane helix</keyword>
<evidence type="ECO:0000259" key="4">
    <source>
        <dbReference type="PROSITE" id="PS51677"/>
    </source>
</evidence>
<dbReference type="PROSITE" id="PS51677">
    <property type="entry name" value="NODB"/>
    <property type="match status" value="1"/>
</dbReference>
<keyword evidence="6" id="KW-1185">Reference proteome</keyword>
<dbReference type="OrthoDB" id="9812065at2"/>
<dbReference type="GO" id="GO:0005975">
    <property type="term" value="P:carbohydrate metabolic process"/>
    <property type="evidence" value="ECO:0007669"/>
    <property type="project" value="InterPro"/>
</dbReference>
<feature type="transmembrane region" description="Helical" evidence="3">
    <location>
        <begin position="7"/>
        <end position="25"/>
    </location>
</feature>
<dbReference type="GO" id="GO:0016810">
    <property type="term" value="F:hydrolase activity, acting on carbon-nitrogen (but not peptide) bonds"/>
    <property type="evidence" value="ECO:0007669"/>
    <property type="project" value="InterPro"/>
</dbReference>
<dbReference type="PANTHER" id="PTHR10587:SF133">
    <property type="entry name" value="CHITIN DEACETYLASE 1-RELATED"/>
    <property type="match status" value="1"/>
</dbReference>
<organism evidence="5 6">
    <name type="scientific">Maribacter algarum</name>
    <name type="common">ex Zhang et al. 2020</name>
    <dbReference type="NCBI Taxonomy" id="2578118"/>
    <lineage>
        <taxon>Bacteria</taxon>
        <taxon>Pseudomonadati</taxon>
        <taxon>Bacteroidota</taxon>
        <taxon>Flavobacteriia</taxon>
        <taxon>Flavobacteriales</taxon>
        <taxon>Flavobacteriaceae</taxon>
        <taxon>Maribacter</taxon>
    </lineage>
</organism>
<keyword evidence="1" id="KW-0479">Metal-binding</keyword>
<name>A0A5S3PU42_9FLAO</name>
<gene>
    <name evidence="5" type="ORF">FEE95_03600</name>
</gene>
<protein>
    <submittedName>
        <fullName evidence="5">Polysaccharide deacetylase family protein</fullName>
    </submittedName>
</protein>
<dbReference type="InterPro" id="IPR002509">
    <property type="entry name" value="NODB_dom"/>
</dbReference>
<evidence type="ECO:0000313" key="6">
    <source>
        <dbReference type="Proteomes" id="UP000310314"/>
    </source>
</evidence>
<dbReference type="CDD" id="cd10917">
    <property type="entry name" value="CE4_NodB_like_6s_7s"/>
    <property type="match status" value="1"/>
</dbReference>
<accession>A0A5S3PU42</accession>
<dbReference type="Pfam" id="PF01522">
    <property type="entry name" value="Polysacc_deac_1"/>
    <property type="match status" value="1"/>
</dbReference>
<dbReference type="GO" id="GO:0046872">
    <property type="term" value="F:metal ion binding"/>
    <property type="evidence" value="ECO:0007669"/>
    <property type="project" value="UniProtKB-KW"/>
</dbReference>
<evidence type="ECO:0000313" key="5">
    <source>
        <dbReference type="EMBL" id="TMM58529.1"/>
    </source>
</evidence>
<evidence type="ECO:0000256" key="1">
    <source>
        <dbReference type="ARBA" id="ARBA00022723"/>
    </source>
</evidence>
<dbReference type="SUPFAM" id="SSF88713">
    <property type="entry name" value="Glycoside hydrolase/deacetylase"/>
    <property type="match status" value="1"/>
</dbReference>
<keyword evidence="3" id="KW-0812">Transmembrane</keyword>
<comment type="caution">
    <text evidence="5">The sequence shown here is derived from an EMBL/GenBank/DDBJ whole genome shotgun (WGS) entry which is preliminary data.</text>
</comment>
<dbReference type="RefSeq" id="WP_138656461.1">
    <property type="nucleotide sequence ID" value="NZ_VATY01000001.1"/>
</dbReference>
<sequence>MLRRRTVNGIAGITLVLLTISSFIVEVPNWSFLFIAIVWFLITLSGSFFIRWNYHLTSLHSNKNTTKEQVAITFDDGPHPEFTPRALDLLKKYNAKATFFCIGQEVEKHPEILKRILAEGHLVGNHTYSHSKSFGFFNTDKVVSELQQTTQVIKELTGKEMKLYRPAFAVTNPMIERAVKQLKVSSIGWNVRSLDTTSRSEKMILKRITGKVSKGDVILLHDTSQKTINVLEQLLLFLQEKNLESVTVDQLLEIEAYEAK</sequence>
<dbReference type="AlphaFoldDB" id="A0A5S3PU42"/>
<feature type="domain" description="NodB homology" evidence="4">
    <location>
        <begin position="68"/>
        <end position="246"/>
    </location>
</feature>
<evidence type="ECO:0000256" key="3">
    <source>
        <dbReference type="SAM" id="Phobius"/>
    </source>
</evidence>
<feature type="transmembrane region" description="Helical" evidence="3">
    <location>
        <begin position="31"/>
        <end position="50"/>
    </location>
</feature>
<dbReference type="PANTHER" id="PTHR10587">
    <property type="entry name" value="GLYCOSYL TRANSFERASE-RELATED"/>
    <property type="match status" value="1"/>
</dbReference>
<dbReference type="GO" id="GO:0016020">
    <property type="term" value="C:membrane"/>
    <property type="evidence" value="ECO:0007669"/>
    <property type="project" value="TreeGrafter"/>
</dbReference>
<evidence type="ECO:0000256" key="2">
    <source>
        <dbReference type="ARBA" id="ARBA00022801"/>
    </source>
</evidence>
<dbReference type="InterPro" id="IPR050248">
    <property type="entry name" value="Polysacc_deacetylase_ArnD"/>
</dbReference>
<dbReference type="EMBL" id="VATY01000001">
    <property type="protein sequence ID" value="TMM58529.1"/>
    <property type="molecule type" value="Genomic_DNA"/>
</dbReference>
<dbReference type="InterPro" id="IPR011330">
    <property type="entry name" value="Glyco_hydro/deAcase_b/a-brl"/>
</dbReference>
<keyword evidence="2" id="KW-0378">Hydrolase</keyword>
<keyword evidence="3" id="KW-0472">Membrane</keyword>
<dbReference type="Proteomes" id="UP000310314">
    <property type="component" value="Unassembled WGS sequence"/>
</dbReference>
<dbReference type="Gene3D" id="3.20.20.370">
    <property type="entry name" value="Glycoside hydrolase/deacetylase"/>
    <property type="match status" value="1"/>
</dbReference>
<proteinExistence type="predicted"/>